<evidence type="ECO:0000313" key="2">
    <source>
        <dbReference type="Proteomes" id="UP000095287"/>
    </source>
</evidence>
<dbReference type="WBParaSite" id="L893_g33869.t1">
    <property type="protein sequence ID" value="L893_g33869.t1"/>
    <property type="gene ID" value="L893_g33869"/>
</dbReference>
<evidence type="ECO:0000313" key="3">
    <source>
        <dbReference type="WBParaSite" id="L893_g33869.t1"/>
    </source>
</evidence>
<organism evidence="2 3">
    <name type="scientific">Steinernema glaseri</name>
    <dbReference type="NCBI Taxonomy" id="37863"/>
    <lineage>
        <taxon>Eukaryota</taxon>
        <taxon>Metazoa</taxon>
        <taxon>Ecdysozoa</taxon>
        <taxon>Nematoda</taxon>
        <taxon>Chromadorea</taxon>
        <taxon>Rhabditida</taxon>
        <taxon>Tylenchina</taxon>
        <taxon>Panagrolaimomorpha</taxon>
        <taxon>Strongyloidoidea</taxon>
        <taxon>Steinernematidae</taxon>
        <taxon>Steinernema</taxon>
    </lineage>
</organism>
<dbReference type="AlphaFoldDB" id="A0A1I8A7T8"/>
<protein>
    <submittedName>
        <fullName evidence="3">Transmembrane protein</fullName>
    </submittedName>
</protein>
<feature type="compositionally biased region" description="Basic and acidic residues" evidence="1">
    <location>
        <begin position="101"/>
        <end position="130"/>
    </location>
</feature>
<evidence type="ECO:0000256" key="1">
    <source>
        <dbReference type="SAM" id="MobiDB-lite"/>
    </source>
</evidence>
<keyword evidence="2" id="KW-1185">Reference proteome</keyword>
<feature type="region of interest" description="Disordered" evidence="1">
    <location>
        <begin position="73"/>
        <end position="138"/>
    </location>
</feature>
<sequence length="138" mass="15324">MGWKVLVRTLFCALVVFAVGFYAGGLPRMDLGAEPALQEEMNQELGNSTDNLLVLGSLTTFTVTLFRAKEIRPTKACRSSLSVRDDSDEGDAGYASLRAVRRGDTRHAAHHVRQDQTEESVAERRPRDGTPPRSRHQQ</sequence>
<name>A0A1I8A7T8_9BILA</name>
<proteinExistence type="predicted"/>
<reference evidence="3" key="1">
    <citation type="submission" date="2016-11" db="UniProtKB">
        <authorList>
            <consortium name="WormBaseParasite"/>
        </authorList>
    </citation>
    <scope>IDENTIFICATION</scope>
</reference>
<accession>A0A1I8A7T8</accession>
<dbReference type="Proteomes" id="UP000095287">
    <property type="component" value="Unplaced"/>
</dbReference>